<evidence type="ECO:0000259" key="6">
    <source>
        <dbReference type="PROSITE" id="PS51007"/>
    </source>
</evidence>
<proteinExistence type="predicted"/>
<name>S7T8R9_9BACT</name>
<sequence>MKRTTTIGGFAVLVLAATVGLAVAADTLGGNARKGKYLYTKNCRTCHGQTASDLSPSSLVQAEWKAHFENAAALPCRDKWPAEMTEADVKDTFSYLYDFAKDSPSPAKCN</sequence>
<dbReference type="EMBL" id="ATHI01000026">
    <property type="protein sequence ID" value="EPR32895.1"/>
    <property type="molecule type" value="Genomic_DNA"/>
</dbReference>
<dbReference type="GO" id="GO:0046872">
    <property type="term" value="F:metal ion binding"/>
    <property type="evidence" value="ECO:0007669"/>
    <property type="project" value="UniProtKB-KW"/>
</dbReference>
<feature type="domain" description="Cytochrome c" evidence="6">
    <location>
        <begin position="30"/>
        <end position="100"/>
    </location>
</feature>
<dbReference type="Proteomes" id="UP000014975">
    <property type="component" value="Unassembled WGS sequence"/>
</dbReference>
<keyword evidence="2 4" id="KW-0479">Metal-binding</keyword>
<dbReference type="GO" id="GO:0009055">
    <property type="term" value="F:electron transfer activity"/>
    <property type="evidence" value="ECO:0007669"/>
    <property type="project" value="InterPro"/>
</dbReference>
<dbReference type="PROSITE" id="PS51007">
    <property type="entry name" value="CYTC"/>
    <property type="match status" value="1"/>
</dbReference>
<comment type="caution">
    <text evidence="7">The sequence shown here is derived from an EMBL/GenBank/DDBJ whole genome shotgun (WGS) entry which is preliminary data.</text>
</comment>
<dbReference type="PATRIC" id="fig|1121439.3.peg.1685"/>
<keyword evidence="8" id="KW-1185">Reference proteome</keyword>
<dbReference type="GO" id="GO:0020037">
    <property type="term" value="F:heme binding"/>
    <property type="evidence" value="ECO:0007669"/>
    <property type="project" value="InterPro"/>
</dbReference>
<evidence type="ECO:0000256" key="3">
    <source>
        <dbReference type="ARBA" id="ARBA00023004"/>
    </source>
</evidence>
<reference evidence="7 8" key="1">
    <citation type="journal article" date="2013" name="Genome Announc.">
        <title>Draft genome sequences for three mercury-methylating, sulfate-reducing bacteria.</title>
        <authorList>
            <person name="Brown S.D."/>
            <person name="Hurt R.A.Jr."/>
            <person name="Gilmour C.C."/>
            <person name="Elias D.A."/>
        </authorList>
    </citation>
    <scope>NUCLEOTIDE SEQUENCE [LARGE SCALE GENOMIC DNA]</scope>
    <source>
        <strain evidence="7 8">DSM 16529</strain>
    </source>
</reference>
<dbReference type="Pfam" id="PF13442">
    <property type="entry name" value="Cytochrome_CBB3"/>
    <property type="match status" value="1"/>
</dbReference>
<keyword evidence="1 4" id="KW-0349">Heme</keyword>
<evidence type="ECO:0000256" key="4">
    <source>
        <dbReference type="PROSITE-ProRule" id="PRU00433"/>
    </source>
</evidence>
<feature type="chain" id="PRO_5004544394" evidence="5">
    <location>
        <begin position="25"/>
        <end position="110"/>
    </location>
</feature>
<organism evidence="7 8">
    <name type="scientific">Alkalidesulfovibrio alkalitolerans DSM 16529</name>
    <dbReference type="NCBI Taxonomy" id="1121439"/>
    <lineage>
        <taxon>Bacteria</taxon>
        <taxon>Pseudomonadati</taxon>
        <taxon>Thermodesulfobacteriota</taxon>
        <taxon>Desulfovibrionia</taxon>
        <taxon>Desulfovibrionales</taxon>
        <taxon>Desulfovibrionaceae</taxon>
        <taxon>Alkalidesulfovibrio</taxon>
    </lineage>
</organism>
<keyword evidence="5" id="KW-0732">Signal</keyword>
<evidence type="ECO:0000256" key="2">
    <source>
        <dbReference type="ARBA" id="ARBA00022723"/>
    </source>
</evidence>
<protein>
    <submittedName>
        <fullName evidence="7">Cytochrome c family protein</fullName>
    </submittedName>
</protein>
<gene>
    <name evidence="7" type="ORF">dsat_0336</name>
</gene>
<dbReference type="InterPro" id="IPR036909">
    <property type="entry name" value="Cyt_c-like_dom_sf"/>
</dbReference>
<dbReference type="eggNOG" id="COG2010">
    <property type="taxonomic scope" value="Bacteria"/>
</dbReference>
<evidence type="ECO:0000313" key="7">
    <source>
        <dbReference type="EMBL" id="EPR32895.1"/>
    </source>
</evidence>
<dbReference type="RefSeq" id="WP_020887030.1">
    <property type="nucleotide sequence ID" value="NZ_ATHI01000026.1"/>
</dbReference>
<dbReference type="OrthoDB" id="5405625at2"/>
<dbReference type="AlphaFoldDB" id="S7T8R9"/>
<evidence type="ECO:0000256" key="5">
    <source>
        <dbReference type="SAM" id="SignalP"/>
    </source>
</evidence>
<accession>S7T8R9</accession>
<keyword evidence="3 4" id="KW-0408">Iron</keyword>
<dbReference type="InterPro" id="IPR009056">
    <property type="entry name" value="Cyt_c-like_dom"/>
</dbReference>
<feature type="signal peptide" evidence="5">
    <location>
        <begin position="1"/>
        <end position="24"/>
    </location>
</feature>
<dbReference type="SUPFAM" id="SSF46626">
    <property type="entry name" value="Cytochrome c"/>
    <property type="match status" value="1"/>
</dbReference>
<dbReference type="Gene3D" id="1.10.760.10">
    <property type="entry name" value="Cytochrome c-like domain"/>
    <property type="match status" value="1"/>
</dbReference>
<evidence type="ECO:0000313" key="8">
    <source>
        <dbReference type="Proteomes" id="UP000014975"/>
    </source>
</evidence>
<evidence type="ECO:0000256" key="1">
    <source>
        <dbReference type="ARBA" id="ARBA00022617"/>
    </source>
</evidence>
<dbReference type="STRING" id="1121439.dsat_0336"/>